<accession>A0A348W8I9</accession>
<organism evidence="1 2">
    <name type="scientific">Roseovarius nubinhibens</name>
    <dbReference type="NCBI Taxonomy" id="314263"/>
    <lineage>
        <taxon>Bacteria</taxon>
        <taxon>Pseudomonadati</taxon>
        <taxon>Pseudomonadota</taxon>
        <taxon>Alphaproteobacteria</taxon>
        <taxon>Rhodobacterales</taxon>
        <taxon>Roseobacteraceae</taxon>
        <taxon>Roseovarius</taxon>
    </lineage>
</organism>
<dbReference type="EMBL" id="DMVW01000032">
    <property type="protein sequence ID" value="HAR50851.1"/>
    <property type="molecule type" value="Genomic_DNA"/>
</dbReference>
<gene>
    <name evidence="1" type="ORF">DCS45_03100</name>
</gene>
<protein>
    <submittedName>
        <fullName evidence="1">8-oxo-dGTP diphosphatase MutT</fullName>
    </submittedName>
</protein>
<proteinExistence type="predicted"/>
<name>A0A348W8I9_9RHOB</name>
<dbReference type="Proteomes" id="UP000264719">
    <property type="component" value="Unassembled WGS sequence"/>
</dbReference>
<reference evidence="1 2" key="1">
    <citation type="journal article" date="2018" name="Nat. Biotechnol.">
        <title>A standardized bacterial taxonomy based on genome phylogeny substantially revises the tree of life.</title>
        <authorList>
            <person name="Parks D.H."/>
            <person name="Chuvochina M."/>
            <person name="Waite D.W."/>
            <person name="Rinke C."/>
            <person name="Skarshewski A."/>
            <person name="Chaumeil P.A."/>
            <person name="Hugenholtz P."/>
        </authorList>
    </citation>
    <scope>NUCLEOTIDE SEQUENCE [LARGE SCALE GENOMIC DNA]</scope>
    <source>
        <strain evidence="1">UBA9169</strain>
    </source>
</reference>
<sequence length="24" mass="2848">PLDMRDYPMPPADLPLIPILRDWL</sequence>
<dbReference type="AlphaFoldDB" id="A0A348W8I9"/>
<comment type="caution">
    <text evidence="1">The sequence shown here is derived from an EMBL/GenBank/DDBJ whole genome shotgun (WGS) entry which is preliminary data.</text>
</comment>
<feature type="non-terminal residue" evidence="1">
    <location>
        <position position="1"/>
    </location>
</feature>
<evidence type="ECO:0000313" key="1">
    <source>
        <dbReference type="EMBL" id="HAR50851.1"/>
    </source>
</evidence>
<evidence type="ECO:0000313" key="2">
    <source>
        <dbReference type="Proteomes" id="UP000264719"/>
    </source>
</evidence>